<feature type="coiled-coil region" evidence="1">
    <location>
        <begin position="60"/>
        <end position="87"/>
    </location>
</feature>
<gene>
    <name evidence="3" type="ORF">CLV93_10287</name>
    <name evidence="2" type="ORF">JCM18694_07230</name>
</gene>
<reference evidence="2 5" key="2">
    <citation type="submission" date="2019-10" db="EMBL/GenBank/DDBJ databases">
        <title>Prolixibacter strains distinguished by the presence of nitrate reductase genes were adept at nitrate-dependent anaerobic corrosion of metallic iron and carbon steel.</title>
        <authorList>
            <person name="Iino T."/>
            <person name="Shono N."/>
            <person name="Ito K."/>
            <person name="Nakamura R."/>
            <person name="Sueoka K."/>
            <person name="Harayama S."/>
            <person name="Ohkuma M."/>
        </authorList>
    </citation>
    <scope>NUCLEOTIDE SEQUENCE [LARGE SCALE GENOMIC DNA]</scope>
    <source>
        <strain evidence="2 5">MIC1-1</strain>
    </source>
</reference>
<dbReference type="Proteomes" id="UP000240621">
    <property type="component" value="Unassembled WGS sequence"/>
</dbReference>
<sequence>MSEKEFTVKNPFTARLSQDEHQMFQESVIDIAPDVDPNDLNNRLLLVRMLEISTTKLRKQNEARGEIERLSNECAMLEAQKTELSEKLASLREPKPGEVRIKLSPIQTALLNETCKRLSKDLKEPVTPGKLLIDMFYRYITRQETEIFFPFVLSTREIQEIAEKVRKSNQPKHHANVG</sequence>
<dbReference type="EMBL" id="PYGC01000002">
    <property type="protein sequence ID" value="PSK84302.1"/>
    <property type="molecule type" value="Genomic_DNA"/>
</dbReference>
<evidence type="ECO:0000313" key="5">
    <source>
        <dbReference type="Proteomes" id="UP000396862"/>
    </source>
</evidence>
<organism evidence="3 4">
    <name type="scientific">Prolixibacter denitrificans</name>
    <dbReference type="NCBI Taxonomy" id="1541063"/>
    <lineage>
        <taxon>Bacteria</taxon>
        <taxon>Pseudomonadati</taxon>
        <taxon>Bacteroidota</taxon>
        <taxon>Bacteroidia</taxon>
        <taxon>Marinilabiliales</taxon>
        <taxon>Prolixibacteraceae</taxon>
        <taxon>Prolixibacter</taxon>
    </lineage>
</organism>
<dbReference type="RefSeq" id="WP_106540909.1">
    <property type="nucleotide sequence ID" value="NZ_BLAU01000001.1"/>
</dbReference>
<dbReference type="AlphaFoldDB" id="A0A2P8CHA9"/>
<reference evidence="3 4" key="1">
    <citation type="submission" date="2018-03" db="EMBL/GenBank/DDBJ databases">
        <title>Genomic Encyclopedia of Archaeal and Bacterial Type Strains, Phase II (KMG-II): from individual species to whole genera.</title>
        <authorList>
            <person name="Goeker M."/>
        </authorList>
    </citation>
    <scope>NUCLEOTIDE SEQUENCE [LARGE SCALE GENOMIC DNA]</scope>
    <source>
        <strain evidence="3 4">DSM 27267</strain>
    </source>
</reference>
<dbReference type="EMBL" id="BLAU01000001">
    <property type="protein sequence ID" value="GET20477.1"/>
    <property type="molecule type" value="Genomic_DNA"/>
</dbReference>
<accession>A0A2P8CHA9</accession>
<name>A0A2P8CHA9_9BACT</name>
<protein>
    <submittedName>
        <fullName evidence="3">Uncharacterized protein</fullName>
    </submittedName>
</protein>
<evidence type="ECO:0000313" key="3">
    <source>
        <dbReference type="EMBL" id="PSK84302.1"/>
    </source>
</evidence>
<dbReference type="Proteomes" id="UP000396862">
    <property type="component" value="Unassembled WGS sequence"/>
</dbReference>
<evidence type="ECO:0000313" key="2">
    <source>
        <dbReference type="EMBL" id="GET20477.1"/>
    </source>
</evidence>
<comment type="caution">
    <text evidence="3">The sequence shown here is derived from an EMBL/GenBank/DDBJ whole genome shotgun (WGS) entry which is preliminary data.</text>
</comment>
<keyword evidence="1" id="KW-0175">Coiled coil</keyword>
<evidence type="ECO:0000313" key="4">
    <source>
        <dbReference type="Proteomes" id="UP000240621"/>
    </source>
</evidence>
<evidence type="ECO:0000256" key="1">
    <source>
        <dbReference type="SAM" id="Coils"/>
    </source>
</evidence>
<proteinExistence type="predicted"/>
<keyword evidence="5" id="KW-1185">Reference proteome</keyword>